<name>A0ABU7DEB2_9TELE</name>
<evidence type="ECO:0000313" key="3">
    <source>
        <dbReference type="Proteomes" id="UP001352852"/>
    </source>
</evidence>
<protein>
    <submittedName>
        <fullName evidence="2">Sorting nexin 13</fullName>
    </submittedName>
</protein>
<accession>A0ABU7DEB2</accession>
<proteinExistence type="predicted"/>
<feature type="domain" description="PXA" evidence="1">
    <location>
        <begin position="1"/>
        <end position="81"/>
    </location>
</feature>
<sequence length="180" mass="20860">MERKICRDVVCTSHRDEEGFLRDLCELLLYLLLPPGDFHNKSMRYFLREVLAYGVLLPLINQLSDPDYINQFVIWMIRDSSCNYEAFMNILKLTDKPAELEAVKGKVLEELQYLRSLDTAGDDINVIKNQINSLLFVKKVCETRIQRLQSGKMTWSCWPPLAKTYSTHWGGSQPSVKRLG</sequence>
<evidence type="ECO:0000259" key="1">
    <source>
        <dbReference type="PROSITE" id="PS51207"/>
    </source>
</evidence>
<dbReference type="Pfam" id="PF02194">
    <property type="entry name" value="PXA"/>
    <property type="match status" value="1"/>
</dbReference>
<comment type="caution">
    <text evidence="2">The sequence shown here is derived from an EMBL/GenBank/DDBJ whole genome shotgun (WGS) entry which is preliminary data.</text>
</comment>
<reference evidence="2 3" key="1">
    <citation type="submission" date="2021-06" db="EMBL/GenBank/DDBJ databases">
        <authorList>
            <person name="Palmer J.M."/>
        </authorList>
    </citation>
    <scope>NUCLEOTIDE SEQUENCE [LARGE SCALE GENOMIC DNA]</scope>
    <source>
        <strain evidence="2 3">CL_MEX2019</strain>
        <tissue evidence="2">Muscle</tissue>
    </source>
</reference>
<dbReference type="Proteomes" id="UP001352852">
    <property type="component" value="Unassembled WGS sequence"/>
</dbReference>
<dbReference type="EMBL" id="JAHUTJ010021628">
    <property type="protein sequence ID" value="MED6272560.1"/>
    <property type="molecule type" value="Genomic_DNA"/>
</dbReference>
<evidence type="ECO:0000313" key="2">
    <source>
        <dbReference type="EMBL" id="MED6272560.1"/>
    </source>
</evidence>
<dbReference type="PANTHER" id="PTHR22775:SF3">
    <property type="entry name" value="SORTING NEXIN-13"/>
    <property type="match status" value="1"/>
</dbReference>
<keyword evidence="3" id="KW-1185">Reference proteome</keyword>
<dbReference type="PANTHER" id="PTHR22775">
    <property type="entry name" value="SORTING NEXIN"/>
    <property type="match status" value="1"/>
</dbReference>
<gene>
    <name evidence="2" type="primary">SNX13_2</name>
    <name evidence="2" type="ORF">CHARACLAT_031671</name>
</gene>
<dbReference type="PROSITE" id="PS51207">
    <property type="entry name" value="PXA"/>
    <property type="match status" value="1"/>
</dbReference>
<organism evidence="2 3">
    <name type="scientific">Characodon lateralis</name>
    <dbReference type="NCBI Taxonomy" id="208331"/>
    <lineage>
        <taxon>Eukaryota</taxon>
        <taxon>Metazoa</taxon>
        <taxon>Chordata</taxon>
        <taxon>Craniata</taxon>
        <taxon>Vertebrata</taxon>
        <taxon>Euteleostomi</taxon>
        <taxon>Actinopterygii</taxon>
        <taxon>Neopterygii</taxon>
        <taxon>Teleostei</taxon>
        <taxon>Neoteleostei</taxon>
        <taxon>Acanthomorphata</taxon>
        <taxon>Ovalentaria</taxon>
        <taxon>Atherinomorphae</taxon>
        <taxon>Cyprinodontiformes</taxon>
        <taxon>Goodeidae</taxon>
        <taxon>Characodon</taxon>
    </lineage>
</organism>
<dbReference type="InterPro" id="IPR003114">
    <property type="entry name" value="Phox_assoc"/>
</dbReference>